<keyword evidence="5 7" id="KW-1133">Transmembrane helix</keyword>
<dbReference type="AlphaFoldDB" id="A0AAJ1HUC4"/>
<dbReference type="InterPro" id="IPR003004">
    <property type="entry name" value="GspF/PilC"/>
</dbReference>
<dbReference type="InterPro" id="IPR042094">
    <property type="entry name" value="T2SS_GspF_sf"/>
</dbReference>
<dbReference type="PANTHER" id="PTHR30012:SF0">
    <property type="entry name" value="TYPE II SECRETION SYSTEM PROTEIN F-RELATED"/>
    <property type="match status" value="1"/>
</dbReference>
<feature type="domain" description="Type II secretion system protein GspF" evidence="8">
    <location>
        <begin position="227"/>
        <end position="348"/>
    </location>
</feature>
<feature type="transmembrane region" description="Helical" evidence="7">
    <location>
        <begin position="174"/>
        <end position="193"/>
    </location>
</feature>
<feature type="transmembrane region" description="Helical" evidence="7">
    <location>
        <begin position="134"/>
        <end position="154"/>
    </location>
</feature>
<evidence type="ECO:0000256" key="7">
    <source>
        <dbReference type="SAM" id="Phobius"/>
    </source>
</evidence>
<comment type="caution">
    <text evidence="9">The sequence shown here is derived from an EMBL/GenBank/DDBJ whole genome shotgun (WGS) entry which is preliminary data.</text>
</comment>
<dbReference type="EMBL" id="JAQONE010000011">
    <property type="protein sequence ID" value="MDC2829506.1"/>
    <property type="molecule type" value="Genomic_DNA"/>
</dbReference>
<dbReference type="Gene3D" id="1.20.81.30">
    <property type="entry name" value="Type II secretion system (T2SS), domain F"/>
    <property type="match status" value="2"/>
</dbReference>
<sequence>MIGISSLKIAWPRAGWKKAWPNRTKPANFKTAQQADWFLLMHDLLTVGFSLQHAVQFSQRAYPKQASFFSGIDRQLQSGRLLADALKPYVKIELYYQLLLAEQHGSLSVTLKEIGQFLQVQAQQRRQLKSLLEYPLILLLMLGMILGALLIFVFPELRSWQQENRLNSSAQWPLGETLIVVGSTFLIYGLLGIRHWRHMTTLKKVRRQCRWPLFGKIFRDYYDYYLTSNLAVLLKHGFSLHEICQLTSRFDDDSLLHQVGQMAYELGSQGKQLTDFILSMPFLPDELAIFINRGLSNEQLGQELTIFSRLRFKKFRQSTMHILVLVQPVLFILIAAGIVSMYLSILLPIYYSLQEVY</sequence>
<evidence type="ECO:0000256" key="1">
    <source>
        <dbReference type="ARBA" id="ARBA00004651"/>
    </source>
</evidence>
<dbReference type="InterPro" id="IPR018076">
    <property type="entry name" value="T2SS_GspF_dom"/>
</dbReference>
<feature type="domain" description="Type II secretion system protein GspF" evidence="8">
    <location>
        <begin position="40"/>
        <end position="155"/>
    </location>
</feature>
<evidence type="ECO:0000259" key="8">
    <source>
        <dbReference type="Pfam" id="PF00482"/>
    </source>
</evidence>
<proteinExistence type="inferred from homology"/>
<evidence type="ECO:0000256" key="6">
    <source>
        <dbReference type="ARBA" id="ARBA00023136"/>
    </source>
</evidence>
<keyword evidence="3" id="KW-1003">Cell membrane</keyword>
<keyword evidence="4 7" id="KW-0812">Transmembrane</keyword>
<dbReference type="Proteomes" id="UP001220670">
    <property type="component" value="Unassembled WGS sequence"/>
</dbReference>
<dbReference type="Pfam" id="PF00482">
    <property type="entry name" value="T2SSF"/>
    <property type="match status" value="2"/>
</dbReference>
<evidence type="ECO:0000256" key="3">
    <source>
        <dbReference type="ARBA" id="ARBA00022475"/>
    </source>
</evidence>
<evidence type="ECO:0000256" key="4">
    <source>
        <dbReference type="ARBA" id="ARBA00022692"/>
    </source>
</evidence>
<accession>A0AAJ1HUC4</accession>
<evidence type="ECO:0000256" key="2">
    <source>
        <dbReference type="ARBA" id="ARBA00005745"/>
    </source>
</evidence>
<dbReference type="RefSeq" id="WP_272208651.1">
    <property type="nucleotide sequence ID" value="NZ_JAQOMV010000021.1"/>
</dbReference>
<dbReference type="PRINTS" id="PR00812">
    <property type="entry name" value="BCTERIALGSPF"/>
</dbReference>
<evidence type="ECO:0000256" key="5">
    <source>
        <dbReference type="ARBA" id="ARBA00022989"/>
    </source>
</evidence>
<feature type="transmembrane region" description="Helical" evidence="7">
    <location>
        <begin position="322"/>
        <end position="351"/>
    </location>
</feature>
<dbReference type="PANTHER" id="PTHR30012">
    <property type="entry name" value="GENERAL SECRETION PATHWAY PROTEIN"/>
    <property type="match status" value="1"/>
</dbReference>
<evidence type="ECO:0000313" key="9">
    <source>
        <dbReference type="EMBL" id="MDC2829506.1"/>
    </source>
</evidence>
<dbReference type="GO" id="GO:0005886">
    <property type="term" value="C:plasma membrane"/>
    <property type="evidence" value="ECO:0007669"/>
    <property type="project" value="UniProtKB-SubCell"/>
</dbReference>
<name>A0AAJ1HUC4_LIMMU</name>
<gene>
    <name evidence="9" type="ORF">PO250_04120</name>
</gene>
<protein>
    <submittedName>
        <fullName evidence="9">Type II secretion system F family protein</fullName>
    </submittedName>
</protein>
<organism evidence="9 10">
    <name type="scientific">Limosilactobacillus mucosae</name>
    <name type="common">Lactobacillus mucosae</name>
    <dbReference type="NCBI Taxonomy" id="97478"/>
    <lineage>
        <taxon>Bacteria</taxon>
        <taxon>Bacillati</taxon>
        <taxon>Bacillota</taxon>
        <taxon>Bacilli</taxon>
        <taxon>Lactobacillales</taxon>
        <taxon>Lactobacillaceae</taxon>
        <taxon>Limosilactobacillus</taxon>
    </lineage>
</organism>
<reference evidence="9" key="1">
    <citation type="submission" date="2023-01" db="EMBL/GenBank/DDBJ databases">
        <title>Genome analysis of 13 Lactobacillus isolated from gut of wild boar.</title>
        <authorList>
            <person name="Papp P."/>
            <person name="Libisch B."/>
            <person name="Nagy T."/>
            <person name="Olasz F."/>
        </authorList>
    </citation>
    <scope>NUCLEOTIDE SEQUENCE</scope>
    <source>
        <strain evidence="9">F146</strain>
    </source>
</reference>
<evidence type="ECO:0000313" key="10">
    <source>
        <dbReference type="Proteomes" id="UP001220670"/>
    </source>
</evidence>
<keyword evidence="6 7" id="KW-0472">Membrane</keyword>
<comment type="similarity">
    <text evidence="2">Belongs to the GSP F family.</text>
</comment>
<comment type="subcellular location">
    <subcellularLocation>
        <location evidence="1">Cell membrane</location>
        <topology evidence="1">Multi-pass membrane protein</topology>
    </subcellularLocation>
</comment>